<dbReference type="KEGG" id="aei:AOY20_02625"/>
<evidence type="ECO:0000313" key="2">
    <source>
        <dbReference type="Proteomes" id="UP000064939"/>
    </source>
</evidence>
<dbReference type="RefSeq" id="WP_054580426.1">
    <property type="nucleotide sequence ID" value="NZ_CP012808.1"/>
</dbReference>
<evidence type="ECO:0000313" key="1">
    <source>
        <dbReference type="EMBL" id="ALH94522.1"/>
    </source>
</evidence>
<keyword evidence="2" id="KW-1185">Reference proteome</keyword>
<dbReference type="SUPFAM" id="SSF82171">
    <property type="entry name" value="DPP6 N-terminal domain-like"/>
    <property type="match status" value="1"/>
</dbReference>
<organism evidence="1 2">
    <name type="scientific">Acinetobacter equi</name>
    <dbReference type="NCBI Taxonomy" id="1324350"/>
    <lineage>
        <taxon>Bacteria</taxon>
        <taxon>Pseudomonadati</taxon>
        <taxon>Pseudomonadota</taxon>
        <taxon>Gammaproteobacteria</taxon>
        <taxon>Moraxellales</taxon>
        <taxon>Moraxellaceae</taxon>
        <taxon>Acinetobacter</taxon>
    </lineage>
</organism>
<dbReference type="EMBL" id="CP012808">
    <property type="protein sequence ID" value="ALH94522.1"/>
    <property type="molecule type" value="Genomic_DNA"/>
</dbReference>
<sequence length="386" mass="43954">MARIFYLASGQLNLFNEQRTQIIPCESVEKHKKNLLQIQQKKQWKTTGTGAHFMGLNEEHQDVDFMAIYPTGMIVIDENHLIYTASLEDGSSICLKNIHDLQEAEGLILRKSDFIIRDLDYDAETRRLVLSASESLDYEQHLCVLALDGNSMQFITEGQCFDANPYFNPLNSQQIFYDTCGIAYDNGLDFSPKEICRLDLSTGDLDTILSDEQYDFMKPQVDQQGNLYCIQRPYSSGYHKESPFLVLKNVVLAPVKIIKAVIGWLDFFTQKYTGESLKTTSGANPAKTKQKSEEELFIEGNLIKAKQSLENNQKNGEKYPGFIPRSWQLIKIKPTGEKEVIKQGVMSFCIGNNIVIYSNGKHLIQLDENKNETLLCEDKLISKIML</sequence>
<name>A0A0N9VWS7_9GAMM</name>
<dbReference type="Proteomes" id="UP000064939">
    <property type="component" value="Chromosome"/>
</dbReference>
<dbReference type="STRING" id="1324350.AOY20_02625"/>
<dbReference type="OrthoDB" id="6702415at2"/>
<protein>
    <submittedName>
        <fullName evidence="1">Uncharacterized protein</fullName>
    </submittedName>
</protein>
<gene>
    <name evidence="1" type="ORF">AOY20_02625</name>
</gene>
<dbReference type="AlphaFoldDB" id="A0A0N9VWS7"/>
<proteinExistence type="predicted"/>
<accession>A0A0N9VWS7</accession>
<reference evidence="1 2" key="1">
    <citation type="journal article" date="2015" name="Int. J. Syst. Evol. Microbiol.">
        <title>Acinetobacter equi sp. nov. isolated from horse faeces.</title>
        <authorList>
            <person name="Poppel M.T."/>
            <person name="Skiebe E."/>
            <person name="Laue M."/>
            <person name="Bergmann H."/>
            <person name="Ebersberger I."/>
            <person name="Garn T."/>
            <person name="Fruth A."/>
            <person name="Baumgardt S."/>
            <person name="Busse H.J."/>
            <person name="Wilharm G."/>
        </authorList>
    </citation>
    <scope>NUCLEOTIDE SEQUENCE [LARGE SCALE GENOMIC DNA]</scope>
    <source>
        <strain evidence="1 2">114</strain>
    </source>
</reference>